<accession>V2X0R8</accession>
<dbReference type="GO" id="GO:0045159">
    <property type="term" value="F:myosin II binding"/>
    <property type="evidence" value="ECO:0007669"/>
    <property type="project" value="TreeGrafter"/>
</dbReference>
<dbReference type="GO" id="GO:0019905">
    <property type="term" value="F:syntaxin binding"/>
    <property type="evidence" value="ECO:0007669"/>
    <property type="project" value="TreeGrafter"/>
</dbReference>
<evidence type="ECO:0000259" key="1">
    <source>
        <dbReference type="Pfam" id="PF08596"/>
    </source>
</evidence>
<dbReference type="SMART" id="SM00320">
    <property type="entry name" value="WD40"/>
    <property type="match status" value="3"/>
</dbReference>
<dbReference type="PANTHER" id="PTHR10241">
    <property type="entry name" value="LETHAL 2 GIANT LARVAE PROTEIN"/>
    <property type="match status" value="1"/>
</dbReference>
<dbReference type="GO" id="GO:0005096">
    <property type="term" value="F:GTPase activator activity"/>
    <property type="evidence" value="ECO:0007669"/>
    <property type="project" value="TreeGrafter"/>
</dbReference>
<dbReference type="CDD" id="cd15873">
    <property type="entry name" value="R-SNARE_STXBP5_6"/>
    <property type="match status" value="1"/>
</dbReference>
<dbReference type="InterPro" id="IPR001680">
    <property type="entry name" value="WD40_rpt"/>
</dbReference>
<sequence length="1084" mass="118340">MFLKRDPILDLSSELRELQDWKPGSLRVFEYALNVTALAIEPVSGLLAAGTGNGVIHLIGRPGVECKILLPDAYRVTSLYLPTSAFKIVCLDDHNQLHVWDLMSPGVPKYLASARFDQANSLSVSSYHTHALVVLQSGEIRTYDMTCLRKSPYTIPNLWSLYEDKMAASGMPEVITPTSGVALDVAPHPRNMNFLFIIYGGGIVLSDLTERNTSRVYELVHPPGAPGGNGYGSPDILTHRRPEATCIAIHPAGHFFAVGYTDGSIAFWAVDDEDQPLLVRTLDDLDVNVVDAAQLEIHLNHESSGQVPPQREPIFKLSWCSFSNSSDPRGGDTALVVLGGSQIANSPGVTVMLLPAFNPSAPPTSPIPTDLHPATREAMRSSVHSSDVYFYSTNGLVQDYLLIPQSEPHFSGNFDPFAILFIREGPRQTRVVEGYQFPPPSFSRTAVEGESSTRPQDALDDLADTLEYMQMSDEPRTLHLPGILSNGSSGILDGQLKRVNRDSFLNLVQGSFDNTRSLNLRAGFAYLNTRDQSEAGLSKYQPPRILITAHSDLTIQISDVSANLLTNAKPNPIEYEYPNPLYNLSIDVNIVLSDARVAQRLGLSDCPMVHLVEMASDSLEIAVGLSGGAILMYCLRKSEGDEGRPYHELSDGELMSLQHINVAINLKYLPHLLLFPKKGDLSAIALADIGLLAASYGDGSLFVVDIRGPGVILRLDGKAKSRHSIGLHLGNPEVDAFVSMLWTVCPIESDPQPHLRLIAARPSGSSQLFTFEQRSDSSWKPTGEVTKIESLSHPLPGAMFVINSKTGARCLADRRRLSVSADGSTSVLFVVAGEKGARCHLNINGDRLGRTEWSSKVGQVLSTQIVEKLGSRALVAFTDRNEALAYSLPDLEFLYNLELPPIRRSLPITVDETGDFVAWTLHPECGLIQEATYGTMFDSRRVNSPSDVVFSTSKPISPTPPQPVSVAPESFFGAWFKFSSTMTAEQADILFGGPDRPIPKPQIPVDTAAPEDKNTPPARVAAAQATSTQNSLYNRLTSALEERGQMLGDLEDRFNSLEQGSRSMVNQAKRLAAEQTAKSWFKFG</sequence>
<comment type="caution">
    <text evidence="2">The sequence shown here is derived from an EMBL/GenBank/DDBJ whole genome shotgun (WGS) entry which is preliminary data.</text>
</comment>
<dbReference type="Gene3D" id="2.130.10.10">
    <property type="entry name" value="YVTN repeat-like/Quinoprotein amine dehydrogenase"/>
    <property type="match status" value="1"/>
</dbReference>
<keyword evidence="3" id="KW-1185">Reference proteome</keyword>
<reference evidence="2 3" key="1">
    <citation type="journal article" date="2014" name="BMC Genomics">
        <title>Genome and secretome analysis of the hemibiotrophic fungal pathogen, Moniliophthora roreri, which causes frosty pod rot disease of cacao: mechanisms of the biotrophic and necrotrophic phases.</title>
        <authorList>
            <person name="Meinhardt L.W."/>
            <person name="Costa G.G.L."/>
            <person name="Thomazella D.P.T."/>
            <person name="Teixeira P.J.P.L."/>
            <person name="Carazzolle M.F."/>
            <person name="Schuster S.C."/>
            <person name="Carlson J.E."/>
            <person name="Guiltinan M.J."/>
            <person name="Mieczkowski P."/>
            <person name="Farmer A."/>
            <person name="Ramaraj T."/>
            <person name="Crozier J."/>
            <person name="Davis R.E."/>
            <person name="Shao J."/>
            <person name="Melnick R.L."/>
            <person name="Pereira G.A.G."/>
            <person name="Bailey B.A."/>
        </authorList>
    </citation>
    <scope>NUCLEOTIDE SEQUENCE [LARGE SCALE GENOMIC DNA]</scope>
    <source>
        <strain evidence="2 3">MCA 2997</strain>
    </source>
</reference>
<dbReference type="GO" id="GO:0006893">
    <property type="term" value="P:Golgi to plasma membrane transport"/>
    <property type="evidence" value="ECO:0007669"/>
    <property type="project" value="TreeGrafter"/>
</dbReference>
<dbReference type="STRING" id="1381753.V2X0R8"/>
<dbReference type="AlphaFoldDB" id="V2X0R8"/>
<dbReference type="HOGENOM" id="CLU_005737_1_0_1"/>
<organism evidence="2 3">
    <name type="scientific">Moniliophthora roreri (strain MCA 2997)</name>
    <name type="common">Cocoa frosty pod rot fungus</name>
    <name type="synonym">Crinipellis roreri</name>
    <dbReference type="NCBI Taxonomy" id="1381753"/>
    <lineage>
        <taxon>Eukaryota</taxon>
        <taxon>Fungi</taxon>
        <taxon>Dikarya</taxon>
        <taxon>Basidiomycota</taxon>
        <taxon>Agaricomycotina</taxon>
        <taxon>Agaricomycetes</taxon>
        <taxon>Agaricomycetidae</taxon>
        <taxon>Agaricales</taxon>
        <taxon>Marasmiineae</taxon>
        <taxon>Marasmiaceae</taxon>
        <taxon>Moniliophthora</taxon>
    </lineage>
</organism>
<dbReference type="OrthoDB" id="19944at2759"/>
<protein>
    <submittedName>
        <fullName evidence="2">Wd40 containing snare-dependent exocytosis protein</fullName>
    </submittedName>
</protein>
<feature type="domain" description="Lethal giant larvae (Lgl)-like C-terminal" evidence="1">
    <location>
        <begin position="609"/>
        <end position="1000"/>
    </location>
</feature>
<dbReference type="GO" id="GO:0006887">
    <property type="term" value="P:exocytosis"/>
    <property type="evidence" value="ECO:0007669"/>
    <property type="project" value="TreeGrafter"/>
</dbReference>
<evidence type="ECO:0000313" key="2">
    <source>
        <dbReference type="EMBL" id="ESK92698.1"/>
    </source>
</evidence>
<dbReference type="Pfam" id="PF08596">
    <property type="entry name" value="Lgl_C"/>
    <property type="match status" value="1"/>
</dbReference>
<dbReference type="InterPro" id="IPR013905">
    <property type="entry name" value="Lgl_C_dom"/>
</dbReference>
<dbReference type="GO" id="GO:0005737">
    <property type="term" value="C:cytoplasm"/>
    <property type="evidence" value="ECO:0007669"/>
    <property type="project" value="TreeGrafter"/>
</dbReference>
<dbReference type="PANTHER" id="PTHR10241:SF25">
    <property type="entry name" value="TOMOSYN, ISOFORM C"/>
    <property type="match status" value="1"/>
</dbReference>
<dbReference type="Proteomes" id="UP000017559">
    <property type="component" value="Unassembled WGS sequence"/>
</dbReference>
<dbReference type="KEGG" id="mrr:Moror_15993"/>
<name>V2X0R8_MONRO</name>
<gene>
    <name evidence="2" type="ORF">Moror_15993</name>
</gene>
<proteinExistence type="predicted"/>
<evidence type="ECO:0000313" key="3">
    <source>
        <dbReference type="Proteomes" id="UP000017559"/>
    </source>
</evidence>
<dbReference type="InterPro" id="IPR015943">
    <property type="entry name" value="WD40/YVTN_repeat-like_dom_sf"/>
</dbReference>
<dbReference type="GO" id="GO:0005886">
    <property type="term" value="C:plasma membrane"/>
    <property type="evidence" value="ECO:0007669"/>
    <property type="project" value="TreeGrafter"/>
</dbReference>
<dbReference type="SUPFAM" id="SSF101908">
    <property type="entry name" value="Putative isomerase YbhE"/>
    <property type="match status" value="1"/>
</dbReference>
<dbReference type="EMBL" id="AWSO01000260">
    <property type="protein sequence ID" value="ESK92698.1"/>
    <property type="molecule type" value="Genomic_DNA"/>
</dbReference>